<dbReference type="Gene3D" id="1.10.10.60">
    <property type="entry name" value="Homeodomain-like"/>
    <property type="match status" value="2"/>
</dbReference>
<evidence type="ECO:0000256" key="2">
    <source>
        <dbReference type="ARBA" id="ARBA00023125"/>
    </source>
</evidence>
<dbReference type="Pfam" id="PF12833">
    <property type="entry name" value="HTH_18"/>
    <property type="match status" value="1"/>
</dbReference>
<dbReference type="InterPro" id="IPR018060">
    <property type="entry name" value="HTH_AraC"/>
</dbReference>
<dbReference type="InterPro" id="IPR009057">
    <property type="entry name" value="Homeodomain-like_sf"/>
</dbReference>
<dbReference type="InterPro" id="IPR003313">
    <property type="entry name" value="AraC-bd"/>
</dbReference>
<dbReference type="Pfam" id="PF02311">
    <property type="entry name" value="AraC_binding"/>
    <property type="match status" value="1"/>
</dbReference>
<comment type="caution">
    <text evidence="5">The sequence shown here is derived from an EMBL/GenBank/DDBJ whole genome shotgun (WGS) entry which is preliminary data.</text>
</comment>
<keyword evidence="6" id="KW-1185">Reference proteome</keyword>
<evidence type="ECO:0000313" key="5">
    <source>
        <dbReference type="EMBL" id="PHN08161.1"/>
    </source>
</evidence>
<dbReference type="AlphaFoldDB" id="A0A2D0NI52"/>
<keyword evidence="3" id="KW-0804">Transcription</keyword>
<dbReference type="Proteomes" id="UP000223913">
    <property type="component" value="Unassembled WGS sequence"/>
</dbReference>
<dbReference type="EMBL" id="PDUD01000002">
    <property type="protein sequence ID" value="PHN08161.1"/>
    <property type="molecule type" value="Genomic_DNA"/>
</dbReference>
<reference evidence="5 6" key="1">
    <citation type="submission" date="2017-10" db="EMBL/GenBank/DDBJ databases">
        <title>The draft genome sequence of Lewinella nigricans NBRC 102662.</title>
        <authorList>
            <person name="Wang K."/>
        </authorList>
    </citation>
    <scope>NUCLEOTIDE SEQUENCE [LARGE SCALE GENOMIC DNA]</scope>
    <source>
        <strain evidence="5 6">NBRC 102662</strain>
    </source>
</reference>
<keyword evidence="2" id="KW-0238">DNA-binding</keyword>
<dbReference type="PROSITE" id="PS01124">
    <property type="entry name" value="HTH_ARAC_FAMILY_2"/>
    <property type="match status" value="1"/>
</dbReference>
<sequence>MENFSRYFIISEYDEQWGLYITTCGSSNVGEGMNFPAGDHPAHHSLNWERGRVLSEYHLFYLTKGDGVLETRESGVTHFSAGTAVMLFPETWHRYKPLPKSEWQAYWVGFRGRIAEHLLTRLGVSRQQPLLSVGQQVPLIHCFMEMIETSRAEFTGYQQVLAGEVTKLLGWLHAIQRRDSFSDSNIDQLMQRAKLLILNSSHKTSIESVAETLHMSYSKFRKVFCEYTGMPPRQYQLQLRIQKAILLLQDEHRPIKEIALETGFESPYYFSRFFKKKTGYSPRAYRQQLWDRRKA</sequence>
<feature type="domain" description="HTH araC/xylS-type" evidence="4">
    <location>
        <begin position="191"/>
        <end position="288"/>
    </location>
</feature>
<accession>A0A2D0NI52</accession>
<proteinExistence type="predicted"/>
<dbReference type="GO" id="GO:0003700">
    <property type="term" value="F:DNA-binding transcription factor activity"/>
    <property type="evidence" value="ECO:0007669"/>
    <property type="project" value="InterPro"/>
</dbReference>
<dbReference type="RefSeq" id="WP_099148364.1">
    <property type="nucleotide sequence ID" value="NZ_PDUD01000002.1"/>
</dbReference>
<dbReference type="OrthoDB" id="9813413at2"/>
<keyword evidence="1" id="KW-0805">Transcription regulation</keyword>
<dbReference type="InterPro" id="IPR018062">
    <property type="entry name" value="HTH_AraC-typ_CS"/>
</dbReference>
<dbReference type="PRINTS" id="PR00032">
    <property type="entry name" value="HTHARAC"/>
</dbReference>
<name>A0A2D0NI52_FLAN2</name>
<organism evidence="5 6">
    <name type="scientific">Flavilitoribacter nigricans (strain ATCC 23147 / DSM 23189 / NBRC 102662 / NCIMB 1420 / SS-2)</name>
    <name type="common">Lewinella nigricans</name>
    <dbReference type="NCBI Taxonomy" id="1122177"/>
    <lineage>
        <taxon>Bacteria</taxon>
        <taxon>Pseudomonadati</taxon>
        <taxon>Bacteroidota</taxon>
        <taxon>Saprospiria</taxon>
        <taxon>Saprospirales</taxon>
        <taxon>Lewinellaceae</taxon>
        <taxon>Flavilitoribacter</taxon>
    </lineage>
</organism>
<evidence type="ECO:0000259" key="4">
    <source>
        <dbReference type="PROSITE" id="PS01124"/>
    </source>
</evidence>
<dbReference type="SUPFAM" id="SSF46689">
    <property type="entry name" value="Homeodomain-like"/>
    <property type="match status" value="2"/>
</dbReference>
<dbReference type="SUPFAM" id="SSF51215">
    <property type="entry name" value="Regulatory protein AraC"/>
    <property type="match status" value="1"/>
</dbReference>
<dbReference type="InterPro" id="IPR037923">
    <property type="entry name" value="HTH-like"/>
</dbReference>
<dbReference type="PROSITE" id="PS00041">
    <property type="entry name" value="HTH_ARAC_FAMILY_1"/>
    <property type="match status" value="1"/>
</dbReference>
<gene>
    <name evidence="5" type="ORF">CRP01_02235</name>
</gene>
<dbReference type="Gene3D" id="2.60.120.280">
    <property type="entry name" value="Regulatory protein AraC"/>
    <property type="match status" value="1"/>
</dbReference>
<dbReference type="PANTHER" id="PTHR43280">
    <property type="entry name" value="ARAC-FAMILY TRANSCRIPTIONAL REGULATOR"/>
    <property type="match status" value="1"/>
</dbReference>
<dbReference type="PANTHER" id="PTHR43280:SF30">
    <property type="entry name" value="MMSAB OPERON REGULATORY PROTEIN"/>
    <property type="match status" value="1"/>
</dbReference>
<protein>
    <submittedName>
        <fullName evidence="5">AraC family transcriptional regulator</fullName>
    </submittedName>
</protein>
<dbReference type="GO" id="GO:0043565">
    <property type="term" value="F:sequence-specific DNA binding"/>
    <property type="evidence" value="ECO:0007669"/>
    <property type="project" value="InterPro"/>
</dbReference>
<dbReference type="SMART" id="SM00342">
    <property type="entry name" value="HTH_ARAC"/>
    <property type="match status" value="1"/>
</dbReference>
<evidence type="ECO:0000256" key="3">
    <source>
        <dbReference type="ARBA" id="ARBA00023163"/>
    </source>
</evidence>
<dbReference type="InterPro" id="IPR020449">
    <property type="entry name" value="Tscrpt_reg_AraC-type_HTH"/>
</dbReference>
<evidence type="ECO:0000256" key="1">
    <source>
        <dbReference type="ARBA" id="ARBA00023015"/>
    </source>
</evidence>
<evidence type="ECO:0000313" key="6">
    <source>
        <dbReference type="Proteomes" id="UP000223913"/>
    </source>
</evidence>